<feature type="domain" description="Reverse transcriptase/retrotransposon-derived protein RNase H-like" evidence="1">
    <location>
        <begin position="116"/>
        <end position="208"/>
    </location>
</feature>
<dbReference type="Gene3D" id="3.30.70.270">
    <property type="match status" value="1"/>
</dbReference>
<organism evidence="2 4">
    <name type="scientific">Cucumis melo var. makuwa</name>
    <name type="common">Oriental melon</name>
    <dbReference type="NCBI Taxonomy" id="1194695"/>
    <lineage>
        <taxon>Eukaryota</taxon>
        <taxon>Viridiplantae</taxon>
        <taxon>Streptophyta</taxon>
        <taxon>Embryophyta</taxon>
        <taxon>Tracheophyta</taxon>
        <taxon>Spermatophyta</taxon>
        <taxon>Magnoliopsida</taxon>
        <taxon>eudicotyledons</taxon>
        <taxon>Gunneridae</taxon>
        <taxon>Pentapetalae</taxon>
        <taxon>rosids</taxon>
        <taxon>fabids</taxon>
        <taxon>Cucurbitales</taxon>
        <taxon>Cucurbitaceae</taxon>
        <taxon>Benincaseae</taxon>
        <taxon>Cucumis</taxon>
    </lineage>
</organism>
<gene>
    <name evidence="3" type="ORF">E5676_scaffold1607G00470</name>
    <name evidence="2" type="ORF">E6C27_scaffold98G00570</name>
</gene>
<evidence type="ECO:0000313" key="3">
    <source>
        <dbReference type="EMBL" id="TYK23733.1"/>
    </source>
</evidence>
<sequence length="278" mass="31886">MDVVLGMQWLYSLGNTEVDWRNLTMTFLHQGKKINIKGDSSLTKARVSLKNMMKSWEESDQGLLVEFRSMERGSTSSEDSKGVEVDSEKIQAIKEWPTPKNVREVRGFLGLTGFKWNEEVEEAFLKLQNARMTLSVLALPDFNAIVEVETDASGYGIGVVLMQSKRPITYFSHTLAVRDKAKPVYERELMAVVLAVQRWRPYLLSRTFLKIIVELKEEGEGRGNKFPIQQGMLRYKDRLVIYKTSTLLPTILHTDHDSVFEGHSGFLRNYKRLAGKLY</sequence>
<dbReference type="Proteomes" id="UP000321947">
    <property type="component" value="Unassembled WGS sequence"/>
</dbReference>
<evidence type="ECO:0000313" key="4">
    <source>
        <dbReference type="Proteomes" id="UP000321393"/>
    </source>
</evidence>
<dbReference type="Pfam" id="PF17919">
    <property type="entry name" value="RT_RNaseH_2"/>
    <property type="match status" value="1"/>
</dbReference>
<dbReference type="PANTHER" id="PTHR34072">
    <property type="entry name" value="ENZYMATIC POLYPROTEIN-RELATED"/>
    <property type="match status" value="1"/>
</dbReference>
<evidence type="ECO:0000313" key="2">
    <source>
        <dbReference type="EMBL" id="KAA0058891.1"/>
    </source>
</evidence>
<dbReference type="SUPFAM" id="SSF56672">
    <property type="entry name" value="DNA/RNA polymerases"/>
    <property type="match status" value="1"/>
</dbReference>
<comment type="caution">
    <text evidence="2">The sequence shown here is derived from an EMBL/GenBank/DDBJ whole genome shotgun (WGS) entry which is preliminary data.</text>
</comment>
<name>A0A5A7UZH2_CUCMM</name>
<dbReference type="PANTHER" id="PTHR34072:SF50">
    <property type="entry name" value="NUCLEOTIDYLTRANSFERASE, RIBONUCLEASE H"/>
    <property type="match status" value="1"/>
</dbReference>
<dbReference type="AlphaFoldDB" id="A0A5A7UZH2"/>
<dbReference type="InterPro" id="IPR043128">
    <property type="entry name" value="Rev_trsase/Diguanyl_cyclase"/>
</dbReference>
<accession>A0A5A7UZH2</accession>
<dbReference type="InterPro" id="IPR041577">
    <property type="entry name" value="RT_RNaseH_2"/>
</dbReference>
<evidence type="ECO:0000313" key="5">
    <source>
        <dbReference type="Proteomes" id="UP000321947"/>
    </source>
</evidence>
<dbReference type="STRING" id="1194695.A0A5A7UZH2"/>
<dbReference type="InterPro" id="IPR043502">
    <property type="entry name" value="DNA/RNA_pol_sf"/>
</dbReference>
<dbReference type="OrthoDB" id="427924at2759"/>
<dbReference type="Proteomes" id="UP000321393">
    <property type="component" value="Unassembled WGS sequence"/>
</dbReference>
<dbReference type="EMBL" id="SSTE01006658">
    <property type="protein sequence ID" value="KAA0058891.1"/>
    <property type="molecule type" value="Genomic_DNA"/>
</dbReference>
<reference evidence="4 5" key="1">
    <citation type="submission" date="2019-08" db="EMBL/GenBank/DDBJ databases">
        <title>Draft genome sequences of two oriental melons (Cucumis melo L. var makuwa).</title>
        <authorList>
            <person name="Kwon S.-Y."/>
        </authorList>
    </citation>
    <scope>NUCLEOTIDE SEQUENCE [LARGE SCALE GENOMIC DNA]</scope>
    <source>
        <strain evidence="5">cv. Chang Bougi</strain>
        <strain evidence="4">cv. SW 3</strain>
        <tissue evidence="2">Leaf</tissue>
    </source>
</reference>
<dbReference type="EMBL" id="SSTD01004395">
    <property type="protein sequence ID" value="TYK23733.1"/>
    <property type="molecule type" value="Genomic_DNA"/>
</dbReference>
<evidence type="ECO:0000259" key="1">
    <source>
        <dbReference type="Pfam" id="PF17919"/>
    </source>
</evidence>
<protein>
    <submittedName>
        <fullName evidence="2">Transposon Ty3-G Gag-Pol polyprotein</fullName>
    </submittedName>
</protein>
<proteinExistence type="predicted"/>